<dbReference type="Proteomes" id="UP000253083">
    <property type="component" value="Unassembled WGS sequence"/>
</dbReference>
<dbReference type="Pfam" id="PF03692">
    <property type="entry name" value="CxxCxxCC"/>
    <property type="match status" value="1"/>
</dbReference>
<name>A0A395JIU8_9GAMM</name>
<evidence type="ECO:0000313" key="1">
    <source>
        <dbReference type="EMBL" id="RBP50642.1"/>
    </source>
</evidence>
<proteinExistence type="predicted"/>
<dbReference type="EMBL" id="QNRT01000002">
    <property type="protein sequence ID" value="RBP50642.1"/>
    <property type="molecule type" value="Genomic_DNA"/>
</dbReference>
<accession>A0A395JIU8</accession>
<reference evidence="1 2" key="1">
    <citation type="submission" date="2018-06" db="EMBL/GenBank/DDBJ databases">
        <title>Genomic Encyclopedia of Type Strains, Phase IV (KMG-IV): sequencing the most valuable type-strain genomes for metagenomic binning, comparative biology and taxonomic classification.</title>
        <authorList>
            <person name="Goeker M."/>
        </authorList>
    </citation>
    <scope>NUCLEOTIDE SEQUENCE [LARGE SCALE GENOMIC DNA]</scope>
    <source>
        <strain evidence="1 2">DSM 24032</strain>
    </source>
</reference>
<protein>
    <submittedName>
        <fullName evidence="1">Putative zinc-or iron-chelating protein</fullName>
    </submittedName>
</protein>
<sequence length="122" mass="14208">MKACNSCGKCCIKYSNGGLSASDQDLELWETLRPEIFRYVRNGNIWMDPLTGEQIELCPWLRREPEQIQFSCAIYFDRPEDCRVYPATVSDMIKDECEMLEPHDLSDLPRATRTLKANFTDY</sequence>
<comment type="caution">
    <text evidence="1">The sequence shown here is derived from an EMBL/GenBank/DDBJ whole genome shotgun (WGS) entry which is preliminary data.</text>
</comment>
<organism evidence="1 2">
    <name type="scientific">Arenicella xantha</name>
    <dbReference type="NCBI Taxonomy" id="644221"/>
    <lineage>
        <taxon>Bacteria</taxon>
        <taxon>Pseudomonadati</taxon>
        <taxon>Pseudomonadota</taxon>
        <taxon>Gammaproteobacteria</taxon>
        <taxon>Arenicellales</taxon>
        <taxon>Arenicellaceae</taxon>
        <taxon>Arenicella</taxon>
    </lineage>
</organism>
<dbReference type="InParanoid" id="A0A395JIU8"/>
<dbReference type="OrthoDB" id="5703293at2"/>
<gene>
    <name evidence="1" type="ORF">DFR28_10253</name>
</gene>
<dbReference type="RefSeq" id="WP_113953487.1">
    <property type="nucleotide sequence ID" value="NZ_QNRT01000002.1"/>
</dbReference>
<keyword evidence="2" id="KW-1185">Reference proteome</keyword>
<dbReference type="InterPro" id="IPR005358">
    <property type="entry name" value="Puta_zinc/iron-chelating_dom"/>
</dbReference>
<dbReference type="AlphaFoldDB" id="A0A395JIU8"/>
<evidence type="ECO:0000313" key="2">
    <source>
        <dbReference type="Proteomes" id="UP000253083"/>
    </source>
</evidence>